<dbReference type="Proteomes" id="UP000308092">
    <property type="component" value="Unassembled WGS sequence"/>
</dbReference>
<gene>
    <name evidence="10" type="ORF">ATNIH1004_005846</name>
    <name evidence="11" type="ORF">EYZ11_003853</name>
</gene>
<dbReference type="OrthoDB" id="194358at2759"/>
<reference evidence="10 13" key="2">
    <citation type="submission" date="2019-08" db="EMBL/GenBank/DDBJ databases">
        <title>The genome sequence of a newly discovered highly antifungal drug resistant Aspergillus species, Aspergillus tanneri NIH 1004.</title>
        <authorList>
            <person name="Mounaud S."/>
            <person name="Singh I."/>
            <person name="Joardar V."/>
            <person name="Pakala S."/>
            <person name="Pakala S."/>
            <person name="Venepally P."/>
            <person name="Chung J.K."/>
            <person name="Losada L."/>
            <person name="Nierman W.C."/>
        </authorList>
    </citation>
    <scope>NUCLEOTIDE SEQUENCE [LARGE SCALE GENOMIC DNA]</scope>
    <source>
        <strain evidence="10 13">NIH1004</strain>
    </source>
</reference>
<keyword evidence="12" id="KW-1185">Reference proteome</keyword>
<dbReference type="PANTHER" id="PTHR10039:SF16">
    <property type="entry name" value="GPI INOSITOL-DEACYLASE"/>
    <property type="match status" value="1"/>
</dbReference>
<evidence type="ECO:0000259" key="9">
    <source>
        <dbReference type="Pfam" id="PF24883"/>
    </source>
</evidence>
<dbReference type="InterPro" id="IPR029058">
    <property type="entry name" value="AB_hydrolase_fold"/>
</dbReference>
<keyword evidence="5" id="KW-0653">Protein transport</keyword>
<feature type="domain" description="Nephrocystin 3-like N-terminal" evidence="9">
    <location>
        <begin position="348"/>
        <end position="509"/>
    </location>
</feature>
<evidence type="ECO:0000256" key="1">
    <source>
        <dbReference type="ARBA" id="ARBA00003496"/>
    </source>
</evidence>
<dbReference type="Proteomes" id="UP000324241">
    <property type="component" value="Unassembled WGS sequence"/>
</dbReference>
<evidence type="ECO:0000256" key="4">
    <source>
        <dbReference type="PROSITE-ProRule" id="PRU00221"/>
    </source>
</evidence>
<evidence type="ECO:0000313" key="12">
    <source>
        <dbReference type="Proteomes" id="UP000308092"/>
    </source>
</evidence>
<dbReference type="InterPro" id="IPR027417">
    <property type="entry name" value="P-loop_NTPase"/>
</dbReference>
<dbReference type="PROSITE" id="PS50082">
    <property type="entry name" value="WD_REPEATS_2"/>
    <property type="match status" value="1"/>
</dbReference>
<reference evidence="11 12" key="1">
    <citation type="submission" date="2019-03" db="EMBL/GenBank/DDBJ databases">
        <title>The genome sequence of a newly discovered highly antifungal drug resistant Aspergillus species, Aspergillus tanneri NIH 1004.</title>
        <authorList>
            <person name="Mounaud S."/>
            <person name="Singh I."/>
            <person name="Joardar V."/>
            <person name="Pakala S."/>
            <person name="Pakala S."/>
            <person name="Venepally P."/>
            <person name="Hoover J."/>
            <person name="Nierman W."/>
            <person name="Chung J."/>
            <person name="Losada L."/>
        </authorList>
    </citation>
    <scope>NUCLEOTIDE SEQUENCE [LARGE SCALE GENOMIC DNA]</scope>
    <source>
        <strain evidence="11 12">NIH1004</strain>
    </source>
</reference>
<comment type="similarity">
    <text evidence="5">Belongs to the GPI inositol-deacylase family.</text>
</comment>
<proteinExistence type="inferred from homology"/>
<feature type="compositionally biased region" description="Polar residues" evidence="6">
    <location>
        <begin position="16"/>
        <end position="31"/>
    </location>
</feature>
<evidence type="ECO:0000259" key="8">
    <source>
        <dbReference type="Pfam" id="PF22939"/>
    </source>
</evidence>
<feature type="domain" description="GPI inositol-deacylase PGAP1-like alpha/beta" evidence="7">
    <location>
        <begin position="65"/>
        <end position="192"/>
    </location>
</feature>
<dbReference type="InterPro" id="IPR015943">
    <property type="entry name" value="WD40/YVTN_repeat-like_dom_sf"/>
</dbReference>
<dbReference type="EMBL" id="QUQM01000004">
    <property type="protein sequence ID" value="KAA8647158.1"/>
    <property type="molecule type" value="Genomic_DNA"/>
</dbReference>
<dbReference type="Pfam" id="PF24883">
    <property type="entry name" value="NPHP3_N"/>
    <property type="match status" value="1"/>
</dbReference>
<dbReference type="Pfam" id="PF07819">
    <property type="entry name" value="PGAP1"/>
    <property type="match status" value="1"/>
</dbReference>
<dbReference type="InterPro" id="IPR011047">
    <property type="entry name" value="Quinoprotein_ADH-like_sf"/>
</dbReference>
<dbReference type="GO" id="GO:0005789">
    <property type="term" value="C:endoplasmic reticulum membrane"/>
    <property type="evidence" value="ECO:0007669"/>
    <property type="project" value="UniProtKB-SubCell"/>
</dbReference>
<dbReference type="Gene3D" id="3.40.50.1820">
    <property type="entry name" value="alpha/beta hydrolase"/>
    <property type="match status" value="1"/>
</dbReference>
<dbReference type="RefSeq" id="XP_033426519.1">
    <property type="nucleotide sequence ID" value="XM_033570487.1"/>
</dbReference>
<evidence type="ECO:0000313" key="10">
    <source>
        <dbReference type="EMBL" id="KAA8647158.1"/>
    </source>
</evidence>
<dbReference type="InterPro" id="IPR001680">
    <property type="entry name" value="WD40_rpt"/>
</dbReference>
<dbReference type="EC" id="3.1.-.-" evidence="5"/>
<keyword evidence="3" id="KW-0677">Repeat</keyword>
<organism evidence="11 12">
    <name type="scientific">Aspergillus tanneri</name>
    <dbReference type="NCBI Taxonomy" id="1220188"/>
    <lineage>
        <taxon>Eukaryota</taxon>
        <taxon>Fungi</taxon>
        <taxon>Dikarya</taxon>
        <taxon>Ascomycota</taxon>
        <taxon>Pezizomycotina</taxon>
        <taxon>Eurotiomycetes</taxon>
        <taxon>Eurotiomycetidae</taxon>
        <taxon>Eurotiales</taxon>
        <taxon>Aspergillaceae</taxon>
        <taxon>Aspergillus</taxon>
        <taxon>Aspergillus subgen. Circumdati</taxon>
    </lineage>
</organism>
<evidence type="ECO:0000256" key="2">
    <source>
        <dbReference type="ARBA" id="ARBA00015856"/>
    </source>
</evidence>
<keyword evidence="5" id="KW-0472">Membrane</keyword>
<feature type="region of interest" description="Disordered" evidence="6">
    <location>
        <begin position="1"/>
        <end position="31"/>
    </location>
</feature>
<dbReference type="VEuPathDB" id="FungiDB:EYZ11_003853"/>
<dbReference type="Gene3D" id="2.130.10.10">
    <property type="entry name" value="YVTN repeat-like/Quinoprotein amine dehydrogenase"/>
    <property type="match status" value="3"/>
</dbReference>
<dbReference type="GO" id="GO:0015031">
    <property type="term" value="P:protein transport"/>
    <property type="evidence" value="ECO:0007669"/>
    <property type="project" value="UniProtKB-KW"/>
</dbReference>
<dbReference type="Pfam" id="PF22939">
    <property type="entry name" value="WHD_GPIID"/>
    <property type="match status" value="1"/>
</dbReference>
<dbReference type="InterPro" id="IPR054471">
    <property type="entry name" value="GPIID_WHD"/>
</dbReference>
<feature type="repeat" description="WD" evidence="4">
    <location>
        <begin position="1247"/>
        <end position="1288"/>
    </location>
</feature>
<protein>
    <recommendedName>
        <fullName evidence="2 5">GPI inositol-deacylase</fullName>
        <ecNumber evidence="5">3.1.-.-</ecNumber>
    </recommendedName>
</protein>
<dbReference type="SMART" id="SM00320">
    <property type="entry name" value="WD40"/>
    <property type="match status" value="6"/>
</dbReference>
<keyword evidence="5" id="KW-0256">Endoplasmic reticulum</keyword>
<evidence type="ECO:0000256" key="5">
    <source>
        <dbReference type="RuleBase" id="RU365011"/>
    </source>
</evidence>
<feature type="domain" description="GPI inositol-deacylase winged helix" evidence="8">
    <location>
        <begin position="612"/>
        <end position="702"/>
    </location>
</feature>
<comment type="caution">
    <text evidence="11">The sequence shown here is derived from an EMBL/GenBank/DDBJ whole genome shotgun (WGS) entry which is preliminary data.</text>
</comment>
<keyword evidence="5" id="KW-0378">Hydrolase</keyword>
<dbReference type="InterPro" id="IPR056884">
    <property type="entry name" value="NPHP3-like_N"/>
</dbReference>
<dbReference type="GO" id="GO:0016788">
    <property type="term" value="F:hydrolase activity, acting on ester bonds"/>
    <property type="evidence" value="ECO:0007669"/>
    <property type="project" value="InterPro"/>
</dbReference>
<keyword evidence="5" id="KW-0813">Transport</keyword>
<sequence>MLRQNESIRNIKPSDTKQSSGTQHNSFGSIDENFSTTAGDIRRNLKGHLGLNLLHSPLQTLVEFIFVHGLGGGSMKTWSNSSSISDYWPQAWLPEDPAFKNTRIHSFGYNSDWNKGDDNCLNIHHFAKSLLGELSTSPSLSSASTPIVFIGHSMGGLVVKKAYLLARQDAFYDTLVKRIHTMYFFATPHRGSDSAKLLEHLLQITYSSRAYVSDLKRGSEALQSVNDEFRKYSDMIEFWSFYETKKLKVGFFSTLIVDPDSATLGYREEHQIPLNADHRSICKFGTPQDPNYITVRNALASTVTRISHLVLNSKESIARTQIKDLKEYLGAPETLDDLILVEDARMPGTCEWLETKKSYVRWSSFDFKAPHIFWVDGKPAAGKSVLAGYIIDKLRRKGNCSFYFFKYGDKSKSRLDNCLRSLAFQMACKDSHVQQAILEMQKNDIKLDSTDERIIWRKLFLSGIFQAKLEKHYWVIDALDESANIASFFDTVLAKLDLSIPLRILVTSRERAEIGKHLSGLDSHAFQSEKISTSDTLNDIKLLVEARARSLMVKDDKDRVVLMDKILEKSQGSFLWTVLVLDELSYSYTRLEINQVLEEVPPGMELLYQRSLDSMSLASRGKQLSSAILTWSTCATRPLKSNELAYALKLDTGDSFPKLQDAIGAVCGQLVTVDKFDNVRLVHETVREFLLRDDLASEFAINTGVAHTRIARVCLLYLTGEEMKPPRSRRSASVFTGEQRAEFSTYAYATFSYHLSKADPLAHDVFLLLDKFLKSNILSWIEVIARSKDLTPLIRTAKHLKVYLNSCKVQRSPLSGAMQTIKGWTTDLVRIAAKFADALIISPSSIYSLILPFCPKKSTVYKTTHPGRKLSVVGLSSTEWDDRLTSIEFRQSQTTAICYGDEFFAVGLSSGRIAVYNATTYQEYRSLNHGEAVRILQVGGKPELIAACGLESIHLWEIRHGHLIHRFQSPHRSVGLAFDRDLLIVACSKNYLTSWDLSNDGVRLPDRPWNDSEDTNIKTRRVPSAISISVGHQMLAAVYSGRPITLWDLREDTYYGSCGKKLPDGETSTHLVTALIFNPNPAINRLVASYLDGDLVLLDPFTDEVIVSLRADCHTLATSADGCLLAGSAGSGIIQIYEFDTLAMLYRVQSSSYYIKQLAFSKDSLHFADIRGSKCNIWEPTALLRNSISDDSSENTSTTVVETVAIDSKARISVMVADPSEGIVFCSKDDGSVCIYDLNSGVNLRTIYSHKSSVSTLAWWPQRKVIMSADVSNRIFAWSLESPRERLLGDKELFQSRLGCGQAITQVLPSDTVGKFILSTRETDHLWNISGHEEGVRAFRERPGIRKWIQHQQSPHHIISFEGTTARIYTWSDWSEVATVELNIDLTGLQIKNIIPYASRNRKRVLIELSELDGSANTCDLYLLGGLPYSTKFIRPYEANLEKSKIGLEAGKTSDDGERTQDGDVLTPLISKRLSSLKHHVAHIIGLDVSSRIVFLDNYSWVCSVDLEEPENNPVLYMRHFFVPYDWFSGARNVVALVTRRDVLIARNSDVAIVRAGLEYGQASNMDSVQI</sequence>
<evidence type="ECO:0000256" key="6">
    <source>
        <dbReference type="SAM" id="MobiDB-lite"/>
    </source>
</evidence>
<dbReference type="SUPFAM" id="SSF50998">
    <property type="entry name" value="Quinoprotein alcohol dehydrogenase-like"/>
    <property type="match status" value="1"/>
</dbReference>
<dbReference type="SUPFAM" id="SSF52540">
    <property type="entry name" value="P-loop containing nucleoside triphosphate hydrolases"/>
    <property type="match status" value="1"/>
</dbReference>
<comment type="subcellular location">
    <subcellularLocation>
        <location evidence="5">Endoplasmic reticulum membrane</location>
    </subcellularLocation>
</comment>
<dbReference type="SUPFAM" id="SSF53474">
    <property type="entry name" value="alpha/beta-Hydrolases"/>
    <property type="match status" value="1"/>
</dbReference>
<dbReference type="GeneID" id="54328548"/>
<keyword evidence="4" id="KW-0853">WD repeat</keyword>
<dbReference type="PANTHER" id="PTHR10039">
    <property type="entry name" value="AMELOGENIN"/>
    <property type="match status" value="1"/>
</dbReference>
<accession>A0A4S3JPC1</accession>
<comment type="function">
    <text evidence="1 5">Involved in inositol deacylation of GPI-anchored proteins which plays important roles in the quality control and ER-associated degradation of GPI-anchored proteins.</text>
</comment>
<dbReference type="InterPro" id="IPR012908">
    <property type="entry name" value="PGAP1-ab_dom-like"/>
</dbReference>
<evidence type="ECO:0000313" key="11">
    <source>
        <dbReference type="EMBL" id="THC96648.1"/>
    </source>
</evidence>
<dbReference type="EMBL" id="SOSA01000104">
    <property type="protein sequence ID" value="THC96648.1"/>
    <property type="molecule type" value="Genomic_DNA"/>
</dbReference>
<evidence type="ECO:0000313" key="13">
    <source>
        <dbReference type="Proteomes" id="UP000324241"/>
    </source>
</evidence>
<name>A0A4S3JPC1_9EURO</name>
<evidence type="ECO:0000256" key="3">
    <source>
        <dbReference type="ARBA" id="ARBA00022737"/>
    </source>
</evidence>
<evidence type="ECO:0000259" key="7">
    <source>
        <dbReference type="Pfam" id="PF07819"/>
    </source>
</evidence>